<protein>
    <recommendedName>
        <fullName evidence="3">Cell division topological specificity factor</fullName>
    </recommendedName>
</protein>
<keyword evidence="3" id="KW-0131">Cell cycle</keyword>
<organism evidence="4 5">
    <name type="scientific">Gehongia tenuis</name>
    <dbReference type="NCBI Taxonomy" id="2763655"/>
    <lineage>
        <taxon>Bacteria</taxon>
        <taxon>Bacillati</taxon>
        <taxon>Bacillota</taxon>
        <taxon>Clostridia</taxon>
        <taxon>Christensenellales</taxon>
        <taxon>Christensenellaceae</taxon>
        <taxon>Gehongia</taxon>
    </lineage>
</organism>
<dbReference type="Gene3D" id="3.30.1070.10">
    <property type="entry name" value="Cell division topological specificity factor MinE"/>
    <property type="match status" value="1"/>
</dbReference>
<evidence type="ECO:0000256" key="3">
    <source>
        <dbReference type="HAMAP-Rule" id="MF_00262"/>
    </source>
</evidence>
<dbReference type="Pfam" id="PF03776">
    <property type="entry name" value="MinE"/>
    <property type="match status" value="1"/>
</dbReference>
<comment type="caution">
    <text evidence="4">The sequence shown here is derived from an EMBL/GenBank/DDBJ whole genome shotgun (WGS) entry which is preliminary data.</text>
</comment>
<gene>
    <name evidence="3 4" type="primary">minE</name>
    <name evidence="4" type="ORF">H8696_06750</name>
</gene>
<sequence>MNLMRFVRREEEPVSKEVAKERLQMVLMHDRINVSPRLLELVKSDIARVISSYMEIDAEGFEVKLNRGEGENAGSSALEVHIPIQKIKDIGKNSY</sequence>
<dbReference type="GO" id="GO:0051301">
    <property type="term" value="P:cell division"/>
    <property type="evidence" value="ECO:0007669"/>
    <property type="project" value="UniProtKB-KW"/>
</dbReference>
<keyword evidence="5" id="KW-1185">Reference proteome</keyword>
<comment type="similarity">
    <text evidence="1 3">Belongs to the MinE family.</text>
</comment>
<dbReference type="HAMAP" id="MF_00262">
    <property type="entry name" value="MinE"/>
    <property type="match status" value="1"/>
</dbReference>
<name>A0A926HQS4_9FIRM</name>
<dbReference type="NCBIfam" id="TIGR01215">
    <property type="entry name" value="minE"/>
    <property type="match status" value="1"/>
</dbReference>
<dbReference type="AlphaFoldDB" id="A0A926HQS4"/>
<proteinExistence type="inferred from homology"/>
<keyword evidence="3 4" id="KW-0132">Cell division</keyword>
<accession>A0A926HQS4</accession>
<evidence type="ECO:0000256" key="1">
    <source>
        <dbReference type="ARBA" id="ARBA00008168"/>
    </source>
</evidence>
<dbReference type="SUPFAM" id="SSF55229">
    <property type="entry name" value="Cell division protein MinE topological specificity domain"/>
    <property type="match status" value="1"/>
</dbReference>
<dbReference type="Proteomes" id="UP000623172">
    <property type="component" value="Unassembled WGS sequence"/>
</dbReference>
<dbReference type="RefSeq" id="WP_249316170.1">
    <property type="nucleotide sequence ID" value="NZ_JACRSR010000002.1"/>
</dbReference>
<dbReference type="InterPro" id="IPR036707">
    <property type="entry name" value="MinE_sf"/>
</dbReference>
<dbReference type="InterPro" id="IPR005527">
    <property type="entry name" value="MinE"/>
</dbReference>
<evidence type="ECO:0000313" key="5">
    <source>
        <dbReference type="Proteomes" id="UP000623172"/>
    </source>
</evidence>
<reference evidence="4" key="1">
    <citation type="submission" date="2020-08" db="EMBL/GenBank/DDBJ databases">
        <title>Genome public.</title>
        <authorList>
            <person name="Liu C."/>
            <person name="Sun Q."/>
        </authorList>
    </citation>
    <scope>NUCLEOTIDE SEQUENCE</scope>
    <source>
        <strain evidence="4">NSJ-53</strain>
    </source>
</reference>
<evidence type="ECO:0000256" key="2">
    <source>
        <dbReference type="ARBA" id="ARBA00025265"/>
    </source>
</evidence>
<dbReference type="EMBL" id="JACRSR010000002">
    <property type="protein sequence ID" value="MBC8531546.1"/>
    <property type="molecule type" value="Genomic_DNA"/>
</dbReference>
<comment type="function">
    <text evidence="2 3">Prevents the cell division inhibition by proteins MinC and MinD at internal division sites while permitting inhibition at polar sites. This ensures cell division at the proper site by restricting the formation of a division septum at the midpoint of the long axis of the cell.</text>
</comment>
<dbReference type="GO" id="GO:0032955">
    <property type="term" value="P:regulation of division septum assembly"/>
    <property type="evidence" value="ECO:0007669"/>
    <property type="project" value="InterPro"/>
</dbReference>
<evidence type="ECO:0000313" key="4">
    <source>
        <dbReference type="EMBL" id="MBC8531546.1"/>
    </source>
</evidence>